<dbReference type="SUPFAM" id="SSF63748">
    <property type="entry name" value="Tudor/PWWP/MBT"/>
    <property type="match status" value="1"/>
</dbReference>
<dbReference type="InterPro" id="IPR011993">
    <property type="entry name" value="PH-like_dom_sf"/>
</dbReference>
<evidence type="ECO:0000256" key="42">
    <source>
        <dbReference type="RuleBase" id="RU369120"/>
    </source>
</evidence>
<feature type="transmembrane region" description="Helical" evidence="42">
    <location>
        <begin position="1322"/>
        <end position="1340"/>
    </location>
</feature>
<evidence type="ECO:0000256" key="8">
    <source>
        <dbReference type="ARBA" id="ARBA00012413"/>
    </source>
</evidence>
<dbReference type="GO" id="GO:0005789">
    <property type="term" value="C:endoplasmic reticulum membrane"/>
    <property type="evidence" value="ECO:0007669"/>
    <property type="project" value="UniProtKB-SubCell"/>
</dbReference>
<evidence type="ECO:0000256" key="1">
    <source>
        <dbReference type="ARBA" id="ARBA00004245"/>
    </source>
</evidence>
<dbReference type="GO" id="GO:0005856">
    <property type="term" value="C:cytoskeleton"/>
    <property type="evidence" value="ECO:0007669"/>
    <property type="project" value="UniProtKB-SubCell"/>
</dbReference>
<evidence type="ECO:0000256" key="39">
    <source>
        <dbReference type="ARBA" id="ARBA00049367"/>
    </source>
</evidence>
<dbReference type="Gene3D" id="2.30.29.30">
    <property type="entry name" value="Pleckstrin-homology domain (PH domain)/Phosphotyrosine-binding domain (PTB)"/>
    <property type="match status" value="1"/>
</dbReference>
<dbReference type="SUPFAM" id="SSF118370">
    <property type="entry name" value="Vasodilator-stimulated phosphoprotein, VASP, tetramerisation domain"/>
    <property type="match status" value="1"/>
</dbReference>
<evidence type="ECO:0000256" key="28">
    <source>
        <dbReference type="ARBA" id="ARBA00023212"/>
    </source>
</evidence>
<feature type="compositionally biased region" description="Polar residues" evidence="43">
    <location>
        <begin position="507"/>
        <end position="517"/>
    </location>
</feature>
<dbReference type="PRINTS" id="PR01217">
    <property type="entry name" value="PRICHEXTENSN"/>
</dbReference>
<keyword evidence="22 42" id="KW-0443">Lipid metabolism</keyword>
<evidence type="ECO:0000256" key="17">
    <source>
        <dbReference type="ARBA" id="ARBA00022955"/>
    </source>
</evidence>
<dbReference type="Pfam" id="PF09465">
    <property type="entry name" value="LBR_tudor"/>
    <property type="match status" value="1"/>
</dbReference>
<feature type="region of interest" description="Disordered" evidence="43">
    <location>
        <begin position="917"/>
        <end position="972"/>
    </location>
</feature>
<dbReference type="FunFam" id="2.30.30.140:FF:000058">
    <property type="entry name" value="Lamin B receptor"/>
    <property type="match status" value="1"/>
</dbReference>
<dbReference type="PANTHER" id="PTHR21257:SF55">
    <property type="entry name" value="DELTA(14)-STEROL REDUCTASE LBR"/>
    <property type="match status" value="1"/>
</dbReference>
<dbReference type="SMART" id="SM00333">
    <property type="entry name" value="TUDOR"/>
    <property type="match status" value="1"/>
</dbReference>
<proteinExistence type="inferred from homology"/>
<dbReference type="GO" id="GO:0003779">
    <property type="term" value="F:actin binding"/>
    <property type="evidence" value="ECO:0007669"/>
    <property type="project" value="UniProtKB-KW"/>
</dbReference>
<evidence type="ECO:0000256" key="16">
    <source>
        <dbReference type="ARBA" id="ARBA00022824"/>
    </source>
</evidence>
<dbReference type="InterPro" id="IPR000697">
    <property type="entry name" value="WH1/EVH1_dom"/>
</dbReference>
<evidence type="ECO:0000256" key="36">
    <source>
        <dbReference type="ARBA" id="ARBA00032210"/>
    </source>
</evidence>
<evidence type="ECO:0000256" key="2">
    <source>
        <dbReference type="ARBA" id="ARBA00004473"/>
    </source>
</evidence>
<evidence type="ECO:0000256" key="6">
    <source>
        <dbReference type="ARBA" id="ARBA00005402"/>
    </source>
</evidence>
<dbReference type="GO" id="GO:0050613">
    <property type="term" value="F:Delta14-sterol reductase activity"/>
    <property type="evidence" value="ECO:0007669"/>
    <property type="project" value="UniProtKB-EC"/>
</dbReference>
<evidence type="ECO:0000256" key="29">
    <source>
        <dbReference type="ARBA" id="ARBA00023221"/>
    </source>
</evidence>
<dbReference type="PROSITE" id="PS01018">
    <property type="entry name" value="STEROL_REDUCT_2"/>
    <property type="match status" value="1"/>
</dbReference>
<evidence type="ECO:0000256" key="27">
    <source>
        <dbReference type="ARBA" id="ARBA00023203"/>
    </source>
</evidence>
<comment type="pathway">
    <text evidence="5 42">Steroid biosynthesis; cholesterol biosynthesis.</text>
</comment>
<keyword evidence="30" id="KW-0539">Nucleus</keyword>
<dbReference type="PROSITE" id="PS01017">
    <property type="entry name" value="STEROL_REDUCT_1"/>
    <property type="match status" value="1"/>
</dbReference>
<dbReference type="Gene3D" id="2.30.30.140">
    <property type="match status" value="1"/>
</dbReference>
<dbReference type="UniPathway" id="UPA00063"/>
<sequence length="1485" mass="165914">MIYFAAEICGMSNAFFEDRVGEQSICQARAAVMVYDDANKKWVPAGGSTGFSRVHIYHHTGNNTFRVVGRKIQDHQVVINCAIPKGLKYNQATQTFHQWRDARQVYGLNFGSKEDANVFASAMMHALEVLNSQETGPTLPRQNSQLPAQVQNGPSQEELEIQRRQLQEQQRQKELERERLERERMERERMERERLERERLERERLEQEQLERERQERERQDRLERERQERERLERLDRERQERERQEQLEREQLEWERERRISNAAPSSDSSLYSAPLPEYASCQPPSAPPPSYAKVISAPVSEATPEYAVVTALPPTSTPPTPPLRHPATRFATSLGSAFHPVLPHYATVPRPLNKNSRPSSPVNTPSPQPPATKPCAWPTPNFSPLPPSPPVMISSPPGKATGPRPVLPVCVSSPVPPMPPSPTAPSGLLDSVPHPVSPPPTSGPAAPPPPPPLPSLAPLSHCGSQASPPPPPSTPLASTPSSKPSTPLNSVLGDSSAPEPGLQAASQPAETPAQQGIVLGPPAPPPPPPLPPGPAQAPAILPPPPGPPPPPPLPSSGPPPPPPPPPLPNQVPPPPPPPPAPPLPASGFFSGSMSEDNRPLTGLAAAIAGAKLRKVSRMEDASFPSGGNTTGVNSASSKTDTGRGNGPLPLGGSGLMEEMSALLARRRRIAEKGSTIETEQKEDKNEDSEPVTSKASSTTTPEPIRKPWERTNTMNGSKSPVISRRDSPRKNQIVFDNRSYDSLHRPKSAPSSQPSANGVQTEGLDYDRLKQDILDEMRKELTKLKEELIDVICMNNDEEYFVTLIGYQTSRLPPGTELLLMQDAVPRTSDLYSRLSSLRNRLFRVLSSTPEENRYRRRFLKMPSRKFADGEVVRGRWPGSSLYYEVEILSHDSNSQLYNVKYKDGTELELKESDIKPLTSFRQRKSGSTSSSPSRRRGSRSRSRSRSPGRLPKGSRRSASASYQADLKEARKEARKDMLEVKLTPLVLKPFGNSINRYNGEPELIERNDMPHKHTQEKFHLSQESSHIPTQYSLRARRDEIKLKEVESKEEIVVTKRPALLRTSEVTATQSKDLEFGGVPGVFLIMLGLPAFLFLLLLMCKQKEPSLLNFPPPLPALGDLWETRVFGAYLLWFLLQALFHLLPIGKVVEGTPLTDGRRLKYRLNGFYAFILTSALVGACFFWNVELYYVYRHFLQFALAAILFATGLSVYLYARALKAPQDELSPASSGNAIYDFFIGRELNPRIGTFDLKYFCELRPGLIGWVVINLVMLLAEMKEQNRAVPSLAMILVNSFQLLYVVDALWNEEALLTTMDIIHDGFGFMLAFGDLVWVPFIYSFQAFYLVSHPNELSWPMASLIIALKLCGFVIFRCANSQKNAFRKNPADPRLAHLKTIHTSTGKNLLVSGWWGFVRHPNYLGDLIMALAWSLPCGFNHILPYFYVIYFTILLVHREARDEHHCRKKYGLAWEKYCQRVPYRIVPYIY</sequence>
<evidence type="ECO:0000256" key="24">
    <source>
        <dbReference type="ARBA" id="ARBA00023136"/>
    </source>
</evidence>
<comment type="subcellular location">
    <subcellularLocation>
        <location evidence="3">Cell projection</location>
        <location evidence="3">Filopodium</location>
    </subcellularLocation>
    <subcellularLocation>
        <location evidence="4">Cell projection</location>
        <location evidence="4">Lamellipodium</location>
    </subcellularLocation>
    <subcellularLocation>
        <location evidence="1">Cytoplasm</location>
        <location evidence="1">Cytoskeleton</location>
    </subcellularLocation>
    <subcellularLocation>
        <location evidence="42">Endoplasmic reticulum membrane</location>
        <topology evidence="42">Multi-pass membrane protein</topology>
    </subcellularLocation>
    <subcellularLocation>
        <location evidence="2">Nucleus inner membrane</location>
        <topology evidence="2">Multi-pass membrane protein</topology>
    </subcellularLocation>
</comment>
<keyword evidence="14 42" id="KW-0812">Transmembrane</keyword>
<keyword evidence="28" id="KW-0206">Cytoskeleton</keyword>
<dbReference type="InterPro" id="IPR014885">
    <property type="entry name" value="VASP_tetra"/>
</dbReference>
<comment type="similarity">
    <text evidence="6 42">Belongs to the ERG4/ERG24 family.</text>
</comment>
<evidence type="ECO:0000313" key="46">
    <source>
        <dbReference type="Proteomes" id="UP000322234"/>
    </source>
</evidence>
<feature type="compositionally biased region" description="Polar residues" evidence="43">
    <location>
        <begin position="693"/>
        <end position="704"/>
    </location>
</feature>
<feature type="transmembrane region" description="Helical" evidence="42">
    <location>
        <begin position="1079"/>
        <end position="1101"/>
    </location>
</feature>
<dbReference type="GO" id="GO:0005637">
    <property type="term" value="C:nuclear inner membrane"/>
    <property type="evidence" value="ECO:0007669"/>
    <property type="project" value="UniProtKB-SubCell"/>
</dbReference>
<evidence type="ECO:0000256" key="26">
    <source>
        <dbReference type="ARBA" id="ARBA00023170"/>
    </source>
</evidence>
<keyword evidence="12 42" id="KW-0153">Cholesterol metabolism</keyword>
<evidence type="ECO:0000256" key="25">
    <source>
        <dbReference type="ARBA" id="ARBA00023166"/>
    </source>
</evidence>
<evidence type="ECO:0000256" key="21">
    <source>
        <dbReference type="ARBA" id="ARBA00023036"/>
    </source>
</evidence>
<dbReference type="InterPro" id="IPR038023">
    <property type="entry name" value="VASP_sf"/>
</dbReference>
<evidence type="ECO:0000256" key="15">
    <source>
        <dbReference type="ARBA" id="ARBA00022778"/>
    </source>
</evidence>
<feature type="region of interest" description="Disordered" evidence="43">
    <location>
        <begin position="134"/>
        <end position="167"/>
    </location>
</feature>
<evidence type="ECO:0000256" key="18">
    <source>
        <dbReference type="ARBA" id="ARBA00022989"/>
    </source>
</evidence>
<dbReference type="CDD" id="cd22185">
    <property type="entry name" value="WH2_hVASP-like"/>
    <property type="match status" value="1"/>
</dbReference>
<evidence type="ECO:0000256" key="30">
    <source>
        <dbReference type="ARBA" id="ARBA00023242"/>
    </source>
</evidence>
<keyword evidence="15 42" id="KW-0152">Cholesterol biosynthesis</keyword>
<dbReference type="PROSITE" id="PS50229">
    <property type="entry name" value="WH1"/>
    <property type="match status" value="1"/>
</dbReference>
<feature type="transmembrane region" description="Helical" evidence="42">
    <location>
        <begin position="1352"/>
        <end position="1371"/>
    </location>
</feature>
<feature type="compositionally biased region" description="Pro residues" evidence="43">
    <location>
        <begin position="438"/>
        <end position="458"/>
    </location>
</feature>
<dbReference type="CDD" id="cd01207">
    <property type="entry name" value="EVH1_Ena_VASP-like"/>
    <property type="match status" value="1"/>
</dbReference>
<comment type="catalytic activity">
    <reaction evidence="38">
        <text>5alpha-cholest-8,14-dien-3beta-ol + NADPH + H(+) = 5alpha-cholest-8-en-3beta-ol + NADP(+)</text>
        <dbReference type="Rhea" id="RHEA:46456"/>
        <dbReference type="ChEBI" id="CHEBI:15378"/>
        <dbReference type="ChEBI" id="CHEBI:16608"/>
        <dbReference type="ChEBI" id="CHEBI:57783"/>
        <dbReference type="ChEBI" id="CHEBI:58349"/>
        <dbReference type="ChEBI" id="CHEBI:86131"/>
    </reaction>
</comment>
<evidence type="ECO:0000256" key="12">
    <source>
        <dbReference type="ARBA" id="ARBA00022548"/>
    </source>
</evidence>
<feature type="region of interest" description="Disordered" evidence="43">
    <location>
        <begin position="349"/>
        <end position="601"/>
    </location>
</feature>
<evidence type="ECO:0000256" key="40">
    <source>
        <dbReference type="ARBA" id="ARBA00058138"/>
    </source>
</evidence>
<dbReference type="EMBL" id="VBQZ03000009">
    <property type="protein sequence ID" value="MXQ81978.1"/>
    <property type="molecule type" value="Genomic_DNA"/>
</dbReference>
<dbReference type="InterPro" id="IPR002999">
    <property type="entry name" value="Tudor"/>
</dbReference>
<name>A0A6B0QVN1_9CETA</name>
<feature type="compositionally biased region" description="Basic and acidic residues" evidence="43">
    <location>
        <begin position="205"/>
        <end position="262"/>
    </location>
</feature>
<evidence type="ECO:0000256" key="38">
    <source>
        <dbReference type="ARBA" id="ARBA00048712"/>
    </source>
</evidence>
<protein>
    <recommendedName>
        <fullName evidence="9">Delta(14)-sterol reductase LBR</fullName>
        <ecNumber evidence="8">1.3.1.70</ecNumber>
    </recommendedName>
    <alternativeName>
        <fullName evidence="36">3-beta-hydroxysterol Delta (14)-reductase</fullName>
    </alternativeName>
    <alternativeName>
        <fullName evidence="33">C-14 sterol reductase</fullName>
    </alternativeName>
    <alternativeName>
        <fullName evidence="32">Integral nuclear envelope inner membrane protein</fullName>
    </alternativeName>
    <alternativeName>
        <fullName evidence="34">Lamin-B receptor</fullName>
    </alternativeName>
    <alternativeName>
        <fullName evidence="35">Sterol C14-reductase</fullName>
    </alternativeName>
</protein>
<keyword evidence="17 42" id="KW-0752">Steroid biosynthesis</keyword>
<evidence type="ECO:0000313" key="45">
    <source>
        <dbReference type="EMBL" id="MXQ81978.1"/>
    </source>
</evidence>
<feature type="compositionally biased region" description="Basic residues" evidence="43">
    <location>
        <begin position="937"/>
        <end position="950"/>
    </location>
</feature>
<comment type="catalytic activity">
    <reaction evidence="37">
        <text>4,4-dimethyl-8,14-cholestadien-3beta-ol + NADPH + H(+) = 4,4-dimethyl-5alpha-cholest-8-en-3beta-ol + NADP(+)</text>
        <dbReference type="Rhea" id="RHEA:46812"/>
        <dbReference type="ChEBI" id="CHEBI:15378"/>
        <dbReference type="ChEBI" id="CHEBI:57783"/>
        <dbReference type="ChEBI" id="CHEBI:58349"/>
        <dbReference type="ChEBI" id="CHEBI:78904"/>
        <dbReference type="ChEBI" id="CHEBI:87044"/>
    </reaction>
</comment>
<keyword evidence="19 42" id="KW-0560">Oxidoreductase</keyword>
<dbReference type="GO" id="GO:0017124">
    <property type="term" value="F:SH3 domain binding"/>
    <property type="evidence" value="ECO:0007669"/>
    <property type="project" value="UniProtKB-KW"/>
</dbReference>
<evidence type="ECO:0000256" key="14">
    <source>
        <dbReference type="ARBA" id="ARBA00022692"/>
    </source>
</evidence>
<dbReference type="Proteomes" id="UP000322234">
    <property type="component" value="Unassembled WGS sequence"/>
</dbReference>
<dbReference type="GO" id="GO:0006695">
    <property type="term" value="P:cholesterol biosynthetic process"/>
    <property type="evidence" value="ECO:0007669"/>
    <property type="project" value="UniProtKB-UniRule"/>
</dbReference>
<dbReference type="InterPro" id="IPR001171">
    <property type="entry name" value="ERG24_DHCR-like"/>
</dbReference>
<feature type="transmembrane region" description="Helical" evidence="42">
    <location>
        <begin position="1259"/>
        <end position="1276"/>
    </location>
</feature>
<evidence type="ECO:0000256" key="4">
    <source>
        <dbReference type="ARBA" id="ARBA00004510"/>
    </source>
</evidence>
<feature type="transmembrane region" description="Helical" evidence="42">
    <location>
        <begin position="1283"/>
        <end position="1302"/>
    </location>
</feature>
<keyword evidence="18 42" id="KW-1133">Transmembrane helix</keyword>
<feature type="transmembrane region" description="Helical" evidence="42">
    <location>
        <begin position="1129"/>
        <end position="1148"/>
    </location>
</feature>
<feature type="compositionally biased region" description="Low complexity" evidence="43">
    <location>
        <begin position="427"/>
        <end position="437"/>
    </location>
</feature>
<dbReference type="GO" id="GO:0030175">
    <property type="term" value="C:filopodium"/>
    <property type="evidence" value="ECO:0007669"/>
    <property type="project" value="UniProtKB-SubCell"/>
</dbReference>
<feature type="transmembrane region" description="Helical" evidence="42">
    <location>
        <begin position="1199"/>
        <end position="1216"/>
    </location>
</feature>
<feature type="compositionally biased region" description="Low complexity" evidence="43">
    <location>
        <begin position="478"/>
        <end position="491"/>
    </location>
</feature>
<dbReference type="GO" id="GO:0003677">
    <property type="term" value="F:DNA binding"/>
    <property type="evidence" value="ECO:0007669"/>
    <property type="project" value="UniProtKB-KW"/>
</dbReference>
<feature type="compositionally biased region" description="Polar residues" evidence="43">
    <location>
        <begin position="628"/>
        <end position="642"/>
    </location>
</feature>
<evidence type="ECO:0000256" key="22">
    <source>
        <dbReference type="ARBA" id="ARBA00023098"/>
    </source>
</evidence>
<keyword evidence="25 42" id="KW-1207">Sterol metabolism</keyword>
<evidence type="ECO:0000256" key="13">
    <source>
        <dbReference type="ARBA" id="ARBA00022553"/>
    </source>
</evidence>
<evidence type="ECO:0000256" key="10">
    <source>
        <dbReference type="ARBA" id="ARBA00022490"/>
    </source>
</evidence>
<keyword evidence="23" id="KW-0238">DNA-binding</keyword>
<gene>
    <name evidence="45" type="ORF">E5288_WYG004968</name>
</gene>
<evidence type="ECO:0000256" key="35">
    <source>
        <dbReference type="ARBA" id="ARBA00031227"/>
    </source>
</evidence>
<feature type="compositionally biased region" description="Polar residues" evidence="43">
    <location>
        <begin position="265"/>
        <end position="274"/>
    </location>
</feature>
<dbReference type="CDD" id="cd20381">
    <property type="entry name" value="Tudor_LBR"/>
    <property type="match status" value="1"/>
</dbReference>
<keyword evidence="31" id="KW-0966">Cell projection</keyword>
<dbReference type="InterPro" id="IPR018083">
    <property type="entry name" value="Sterol_reductase_CS"/>
</dbReference>
<comment type="function">
    <text evidence="40">Catalyzes the reduction of the C14-unsaturated bond of lanosterol, as part of the metabolic pathway leading to cholesterol biosynthesis. Plays a critical role in myeloid cell cholesterol biosynthesis which is essential to both myeloid cell growth and functional maturation. Mediates the activation of NADPH oxidases, perhaps by maintaining critical levels of cholesterol required for membrane lipid raft formation during neutrophil differentiation. Anchors the lamina and the heterochromatin to the inner nuclear membrane.</text>
</comment>
<keyword evidence="24 42" id="KW-0472">Membrane</keyword>
<evidence type="ECO:0000256" key="43">
    <source>
        <dbReference type="SAM" id="MobiDB-lite"/>
    </source>
</evidence>
<evidence type="ECO:0000256" key="37">
    <source>
        <dbReference type="ARBA" id="ARBA00048100"/>
    </source>
</evidence>
<keyword evidence="26" id="KW-0675">Receptor</keyword>
<keyword evidence="10" id="KW-0963">Cytoplasm</keyword>
<dbReference type="Pfam" id="PF08776">
    <property type="entry name" value="VASP_tetra"/>
    <property type="match status" value="1"/>
</dbReference>
<reference evidence="45" key="1">
    <citation type="submission" date="2019-10" db="EMBL/GenBank/DDBJ databases">
        <title>The sequence and de novo assembly of the wild yak genome.</title>
        <authorList>
            <person name="Liu Y."/>
        </authorList>
    </citation>
    <scope>NUCLEOTIDE SEQUENCE [LARGE SCALE GENOMIC DNA]</scope>
    <source>
        <strain evidence="45">WY2019</strain>
    </source>
</reference>
<feature type="compositionally biased region" description="Polar residues" evidence="43">
    <location>
        <begin position="713"/>
        <end position="723"/>
    </location>
</feature>
<dbReference type="Pfam" id="PF01222">
    <property type="entry name" value="ERG4_ERG24"/>
    <property type="match status" value="1"/>
</dbReference>
<keyword evidence="21" id="KW-0729">SH3-binding</keyword>
<dbReference type="FunFam" id="2.30.29.30:FF:000047">
    <property type="entry name" value="vasodilator-stimulated phosphoprotein isoform X2"/>
    <property type="match status" value="1"/>
</dbReference>
<feature type="compositionally biased region" description="Polar residues" evidence="43">
    <location>
        <begin position="134"/>
        <end position="155"/>
    </location>
</feature>
<feature type="region of interest" description="Disordered" evidence="43">
    <location>
        <begin position="619"/>
        <end position="766"/>
    </location>
</feature>
<dbReference type="FunFam" id="1.20.120.1630:FF:000001">
    <property type="entry name" value="delta(14)-sterol reductase isoform X1"/>
    <property type="match status" value="1"/>
</dbReference>
<keyword evidence="46" id="KW-1185">Reference proteome</keyword>
<comment type="caution">
    <text evidence="45">The sequence shown here is derived from an EMBL/GenBank/DDBJ whole genome shotgun (WGS) entry which is preliminary data.</text>
</comment>
<keyword evidence="27" id="KW-0009">Actin-binding</keyword>
<dbReference type="SUPFAM" id="SSF50729">
    <property type="entry name" value="PH domain-like"/>
    <property type="match status" value="1"/>
</dbReference>
<keyword evidence="16 42" id="KW-0256">Endoplasmic reticulum</keyword>
<dbReference type="Gene3D" id="1.20.120.1630">
    <property type="match status" value="1"/>
</dbReference>
<evidence type="ECO:0000256" key="19">
    <source>
        <dbReference type="ARBA" id="ARBA00023002"/>
    </source>
</evidence>
<feature type="domain" description="WH1" evidence="44">
    <location>
        <begin position="17"/>
        <end position="130"/>
    </location>
</feature>
<keyword evidence="13" id="KW-0597">Phosphoprotein</keyword>
<feature type="transmembrane region" description="Helical" evidence="42">
    <location>
        <begin position="1168"/>
        <end position="1187"/>
    </location>
</feature>
<feature type="compositionally biased region" description="Polar residues" evidence="43">
    <location>
        <begin position="752"/>
        <end position="763"/>
    </location>
</feature>
<feature type="compositionally biased region" description="Gly residues" evidence="43">
    <location>
        <begin position="646"/>
        <end position="657"/>
    </location>
</feature>
<evidence type="ECO:0000256" key="23">
    <source>
        <dbReference type="ARBA" id="ARBA00023125"/>
    </source>
</evidence>
<evidence type="ECO:0000256" key="34">
    <source>
        <dbReference type="ARBA" id="ARBA00030798"/>
    </source>
</evidence>
<feature type="region of interest" description="Disordered" evidence="43">
    <location>
        <begin position="205"/>
        <end position="293"/>
    </location>
</feature>
<evidence type="ECO:0000256" key="7">
    <source>
        <dbReference type="ARBA" id="ARBA00009785"/>
    </source>
</evidence>
<dbReference type="Pfam" id="PF00568">
    <property type="entry name" value="WH1"/>
    <property type="match status" value="1"/>
</dbReference>
<feature type="compositionally biased region" description="Pro residues" evidence="43">
    <location>
        <begin position="384"/>
        <end position="393"/>
    </location>
</feature>
<keyword evidence="11 42" id="KW-0444">Lipid biosynthesis</keyword>
<evidence type="ECO:0000256" key="11">
    <source>
        <dbReference type="ARBA" id="ARBA00022516"/>
    </source>
</evidence>
<evidence type="ECO:0000256" key="3">
    <source>
        <dbReference type="ARBA" id="ARBA00004486"/>
    </source>
</evidence>
<evidence type="ECO:0000256" key="20">
    <source>
        <dbReference type="ARBA" id="ARBA00023011"/>
    </source>
</evidence>
<feature type="compositionally biased region" description="Pro residues" evidence="43">
    <location>
        <begin position="417"/>
        <end position="426"/>
    </location>
</feature>
<comment type="subunit">
    <text evidence="41">Interacts with CBX5. Interacts with DNA. Interaction with DNA is sequence independent with higher affinity for supercoiled and relaxed circular DNA than linear DNA. Interacts with lamin B. Interacts with CLNK. Interacts with TMEM147; promoting LBR localization to the nucleus inner membrane.</text>
</comment>
<organism evidence="45 46">
    <name type="scientific">Bos mutus</name>
    <name type="common">wild yak</name>
    <dbReference type="NCBI Taxonomy" id="72004"/>
    <lineage>
        <taxon>Eukaryota</taxon>
        <taxon>Metazoa</taxon>
        <taxon>Chordata</taxon>
        <taxon>Craniata</taxon>
        <taxon>Vertebrata</taxon>
        <taxon>Euteleostomi</taxon>
        <taxon>Mammalia</taxon>
        <taxon>Eutheria</taxon>
        <taxon>Laurasiatheria</taxon>
        <taxon>Artiodactyla</taxon>
        <taxon>Ruminantia</taxon>
        <taxon>Pecora</taxon>
        <taxon>Bovidae</taxon>
        <taxon>Bovinae</taxon>
        <taxon>Bos</taxon>
    </lineage>
</organism>
<keyword evidence="20 42" id="KW-0756">Sterol biosynthesis</keyword>
<keyword evidence="29 42" id="KW-0753">Steroid metabolism</keyword>
<evidence type="ECO:0000256" key="32">
    <source>
        <dbReference type="ARBA" id="ARBA00029624"/>
    </source>
</evidence>
<dbReference type="GO" id="GO:0030027">
    <property type="term" value="C:lamellipodium"/>
    <property type="evidence" value="ECO:0007669"/>
    <property type="project" value="UniProtKB-SubCell"/>
</dbReference>
<feature type="compositionally biased region" description="Low complexity" evidence="43">
    <location>
        <begin position="394"/>
        <end position="416"/>
    </location>
</feature>
<dbReference type="InterPro" id="IPR019023">
    <property type="entry name" value="Lamin-B_rcpt_of_tudor"/>
</dbReference>
<comment type="catalytic activity">
    <reaction evidence="39">
        <text>4,4-dimethyl-5alpha-cholesta-8,24-dien-3beta-ol + NADP(+) = 4,4-dimethyl-5alpha-cholesta-8,14,24-trien-3beta-ol + NADPH + H(+)</text>
        <dbReference type="Rhea" id="RHEA:18561"/>
        <dbReference type="ChEBI" id="CHEBI:15378"/>
        <dbReference type="ChEBI" id="CHEBI:17813"/>
        <dbReference type="ChEBI" id="CHEBI:18364"/>
        <dbReference type="ChEBI" id="CHEBI:57783"/>
        <dbReference type="ChEBI" id="CHEBI:58349"/>
        <dbReference type="EC" id="1.3.1.70"/>
    </reaction>
</comment>
<evidence type="ECO:0000256" key="31">
    <source>
        <dbReference type="ARBA" id="ARBA00023273"/>
    </source>
</evidence>
<evidence type="ECO:0000259" key="44">
    <source>
        <dbReference type="PROSITE" id="PS50229"/>
    </source>
</evidence>
<evidence type="ECO:0000256" key="9">
    <source>
        <dbReference type="ARBA" id="ARBA00017801"/>
    </source>
</evidence>
<dbReference type="GO" id="GO:0005925">
    <property type="term" value="C:focal adhesion"/>
    <property type="evidence" value="ECO:0007669"/>
    <property type="project" value="UniProtKB-ARBA"/>
</dbReference>
<evidence type="ECO:0000256" key="41">
    <source>
        <dbReference type="ARBA" id="ARBA00065081"/>
    </source>
</evidence>
<comment type="similarity">
    <text evidence="7">Belongs to the Ena/VASP family.</text>
</comment>
<dbReference type="SMART" id="SM00461">
    <property type="entry name" value="WH1"/>
    <property type="match status" value="1"/>
</dbReference>
<dbReference type="Gene3D" id="1.20.5.1160">
    <property type="entry name" value="Vasodilator-stimulated phosphoprotein"/>
    <property type="match status" value="1"/>
</dbReference>
<accession>A0A6B0QVN1</accession>
<evidence type="ECO:0000256" key="33">
    <source>
        <dbReference type="ARBA" id="ARBA00030165"/>
    </source>
</evidence>
<dbReference type="PANTHER" id="PTHR21257">
    <property type="entry name" value="DELTA(14)-STEROL REDUCTASE"/>
    <property type="match status" value="1"/>
</dbReference>
<evidence type="ECO:0000256" key="5">
    <source>
        <dbReference type="ARBA" id="ARBA00004770"/>
    </source>
</evidence>
<dbReference type="EC" id="1.3.1.70" evidence="8"/>
<feature type="compositionally biased region" description="Polar residues" evidence="43">
    <location>
        <begin position="356"/>
        <end position="366"/>
    </location>
</feature>
<feature type="compositionally biased region" description="Pro residues" evidence="43">
    <location>
        <begin position="524"/>
        <end position="587"/>
    </location>
</feature>
<dbReference type="GO" id="GO:0005829">
    <property type="term" value="C:cytosol"/>
    <property type="evidence" value="ECO:0007669"/>
    <property type="project" value="UniProtKB-ARBA"/>
</dbReference>